<name>A0A432ZDF2_9GAMM</name>
<comment type="caution">
    <text evidence="2">The sequence shown here is derived from an EMBL/GenBank/DDBJ whole genome shotgun (WGS) entry which is preliminary data.</text>
</comment>
<dbReference type="EMBL" id="PIQF01000002">
    <property type="protein sequence ID" value="RUO75941.1"/>
    <property type="molecule type" value="Genomic_DNA"/>
</dbReference>
<accession>A0A432ZDF2</accession>
<protein>
    <submittedName>
        <fullName evidence="2">Pili assembly chaperone</fullName>
    </submittedName>
</protein>
<proteinExistence type="predicted"/>
<dbReference type="AlphaFoldDB" id="A0A432ZDF2"/>
<evidence type="ECO:0000313" key="3">
    <source>
        <dbReference type="Proteomes" id="UP000287908"/>
    </source>
</evidence>
<dbReference type="Gene3D" id="3.30.700.10">
    <property type="entry name" value="Glycoprotein, Type 4 Pilin"/>
    <property type="match status" value="1"/>
</dbReference>
<evidence type="ECO:0000256" key="1">
    <source>
        <dbReference type="SAM" id="Phobius"/>
    </source>
</evidence>
<evidence type="ECO:0000313" key="2">
    <source>
        <dbReference type="EMBL" id="RUO75941.1"/>
    </source>
</evidence>
<keyword evidence="1" id="KW-0812">Transmembrane</keyword>
<dbReference type="RefSeq" id="WP_126784667.1">
    <property type="nucleotide sequence ID" value="NZ_PIQF01000002.1"/>
</dbReference>
<organism evidence="2 3">
    <name type="scientific">Idiomarina seosinensis</name>
    <dbReference type="NCBI Taxonomy" id="281739"/>
    <lineage>
        <taxon>Bacteria</taxon>
        <taxon>Pseudomonadati</taxon>
        <taxon>Pseudomonadota</taxon>
        <taxon>Gammaproteobacteria</taxon>
        <taxon>Alteromonadales</taxon>
        <taxon>Idiomarinaceae</taxon>
        <taxon>Idiomarina</taxon>
    </lineage>
</organism>
<dbReference type="InterPro" id="IPR045584">
    <property type="entry name" value="Pilin-like"/>
</dbReference>
<dbReference type="Proteomes" id="UP000287908">
    <property type="component" value="Unassembled WGS sequence"/>
</dbReference>
<feature type="transmembrane region" description="Helical" evidence="1">
    <location>
        <begin position="12"/>
        <end position="30"/>
    </location>
</feature>
<sequence length="203" mass="21564">MRAVKQQYGFTIIELIIVVVILGLLAASALPRFTDVTADAEDSAIEGVAGGFASAVGIARGEWELRGRPRGNGTDGAGAQVELDSLPIYVDGNTGYPVTARGDNSINDENLTSADCMSLMQGILQGSPTITDDFTTLGENRYYTHAVANPEPTMDNQLCVYFLANTIKNLNTAPSGTDYQTTGNAFVYNPRNGGVTVFSNNNN</sequence>
<dbReference type="InterPro" id="IPR012902">
    <property type="entry name" value="N_methyl_site"/>
</dbReference>
<keyword evidence="3" id="KW-1185">Reference proteome</keyword>
<dbReference type="NCBIfam" id="TIGR02532">
    <property type="entry name" value="IV_pilin_GFxxxE"/>
    <property type="match status" value="1"/>
</dbReference>
<gene>
    <name evidence="2" type="ORF">CWI81_07395</name>
</gene>
<dbReference type="SUPFAM" id="SSF54523">
    <property type="entry name" value="Pili subunits"/>
    <property type="match status" value="1"/>
</dbReference>
<keyword evidence="1" id="KW-1133">Transmembrane helix</keyword>
<dbReference type="OrthoDB" id="5815618at2"/>
<dbReference type="Pfam" id="PF07963">
    <property type="entry name" value="N_methyl"/>
    <property type="match status" value="1"/>
</dbReference>
<reference evidence="2 3" key="1">
    <citation type="journal article" date="2011" name="Front. Microbiol.">
        <title>Genomic signatures of strain selection and enhancement in Bacillus atrophaeus var. globigii, a historical biowarfare simulant.</title>
        <authorList>
            <person name="Gibbons H.S."/>
            <person name="Broomall S.M."/>
            <person name="McNew L.A."/>
            <person name="Daligault H."/>
            <person name="Chapman C."/>
            <person name="Bruce D."/>
            <person name="Karavis M."/>
            <person name="Krepps M."/>
            <person name="McGregor P.A."/>
            <person name="Hong C."/>
            <person name="Park K.H."/>
            <person name="Akmal A."/>
            <person name="Feldman A."/>
            <person name="Lin J.S."/>
            <person name="Chang W.E."/>
            <person name="Higgs B.W."/>
            <person name="Demirev P."/>
            <person name="Lindquist J."/>
            <person name="Liem A."/>
            <person name="Fochler E."/>
            <person name="Read T.D."/>
            <person name="Tapia R."/>
            <person name="Johnson S."/>
            <person name="Bishop-Lilly K.A."/>
            <person name="Detter C."/>
            <person name="Han C."/>
            <person name="Sozhamannan S."/>
            <person name="Rosenzweig C.N."/>
            <person name="Skowronski E.W."/>
        </authorList>
    </citation>
    <scope>NUCLEOTIDE SEQUENCE [LARGE SCALE GENOMIC DNA]</scope>
    <source>
        <strain evidence="2 3">CL-SP19</strain>
    </source>
</reference>
<keyword evidence="1" id="KW-0472">Membrane</keyword>